<name>A0A7R8W845_9CRUS</name>
<feature type="compositionally biased region" description="Basic and acidic residues" evidence="4">
    <location>
        <begin position="209"/>
        <end position="221"/>
    </location>
</feature>
<keyword evidence="1" id="KW-0808">Transferase</keyword>
<keyword evidence="3" id="KW-0418">Kinase</keyword>
<reference evidence="5" key="1">
    <citation type="submission" date="2020-11" db="EMBL/GenBank/DDBJ databases">
        <authorList>
            <person name="Tran Van P."/>
        </authorList>
    </citation>
    <scope>NUCLEOTIDE SEQUENCE</scope>
</reference>
<evidence type="ECO:0000313" key="5">
    <source>
        <dbReference type="EMBL" id="CAD7224042.1"/>
    </source>
</evidence>
<proteinExistence type="predicted"/>
<evidence type="ECO:0000256" key="4">
    <source>
        <dbReference type="SAM" id="MobiDB-lite"/>
    </source>
</evidence>
<dbReference type="InterPro" id="IPR000850">
    <property type="entry name" value="Adenylat/UMP-CMP_kin"/>
</dbReference>
<feature type="compositionally biased region" description="Basic and acidic residues" evidence="4">
    <location>
        <begin position="241"/>
        <end position="254"/>
    </location>
</feature>
<organism evidence="5">
    <name type="scientific">Cyprideis torosa</name>
    <dbReference type="NCBI Taxonomy" id="163714"/>
    <lineage>
        <taxon>Eukaryota</taxon>
        <taxon>Metazoa</taxon>
        <taxon>Ecdysozoa</taxon>
        <taxon>Arthropoda</taxon>
        <taxon>Crustacea</taxon>
        <taxon>Oligostraca</taxon>
        <taxon>Ostracoda</taxon>
        <taxon>Podocopa</taxon>
        <taxon>Podocopida</taxon>
        <taxon>Cytherocopina</taxon>
        <taxon>Cytheroidea</taxon>
        <taxon>Cytherideidae</taxon>
        <taxon>Cyprideis</taxon>
    </lineage>
</organism>
<dbReference type="PROSITE" id="PS00113">
    <property type="entry name" value="ADENYLATE_KINASE"/>
    <property type="match status" value="1"/>
</dbReference>
<dbReference type="EMBL" id="OB660297">
    <property type="protein sequence ID" value="CAD7224042.1"/>
    <property type="molecule type" value="Genomic_DNA"/>
</dbReference>
<evidence type="ECO:0000256" key="3">
    <source>
        <dbReference type="ARBA" id="ARBA00022777"/>
    </source>
</evidence>
<keyword evidence="2" id="KW-0547">Nucleotide-binding</keyword>
<dbReference type="InterPro" id="IPR033690">
    <property type="entry name" value="Adenylat_kinase_CS"/>
</dbReference>
<dbReference type="OrthoDB" id="6436361at2759"/>
<dbReference type="Gene3D" id="3.40.50.300">
    <property type="entry name" value="P-loop containing nucleotide triphosphate hydrolases"/>
    <property type="match status" value="2"/>
</dbReference>
<dbReference type="SUPFAM" id="SSF52540">
    <property type="entry name" value="P-loop containing nucleoside triphosphate hydrolases"/>
    <property type="match status" value="2"/>
</dbReference>
<feature type="region of interest" description="Disordered" evidence="4">
    <location>
        <begin position="168"/>
        <end position="261"/>
    </location>
</feature>
<dbReference type="GO" id="GO:0019205">
    <property type="term" value="F:nucleobase-containing compound kinase activity"/>
    <property type="evidence" value="ECO:0007669"/>
    <property type="project" value="InterPro"/>
</dbReference>
<dbReference type="Pfam" id="PF13207">
    <property type="entry name" value="AAA_17"/>
    <property type="match status" value="1"/>
</dbReference>
<protein>
    <submittedName>
        <fullName evidence="5">Uncharacterized protein</fullName>
    </submittedName>
</protein>
<dbReference type="GO" id="GO:0006139">
    <property type="term" value="P:nucleobase-containing compound metabolic process"/>
    <property type="evidence" value="ECO:0007669"/>
    <property type="project" value="InterPro"/>
</dbReference>
<accession>A0A7R8W845</accession>
<sequence length="888" mass="99524">MSLLAGLMYYRPEDPVGFIEYCIGKIKEGSLNRLEWNSFVDYDRDVMVGILKEHQTQLSCAKCGHIMSKFLPRSLAQHMPTPISQLEDRCMRTSQISESKKHGVSKVSRGTMTNVTEEHIMNPPFKVQLTLQEIPGGEGAMVGLAGCLKSAGIALETPKMDDCLQSQRVELTGKQPRKKPSTYQPTVRRGGTRTLGARQASLNAPSAAKKREPLGTKRHSEGTAMKDLPNQEPPQQGWKQQNEKRRIVKEKPESKSLQLPPRLNNLKGIHYSVPKAAVIFVIGGPGSGKVYHCTRLSEQLEGLIHLNVSEILLQHAAKHGFKNVEVISPSVLVGMVMMEMVMSPEAEVFVITGFPRNMDDLMDYAQKIVRVDGAVLIDWEEESLKRQVEYGAKLGEVDFKVAMRELQQFFENVIPVTHFLKNKKLLHEMPHHTAKYSTVTGGAYAVVRLVQDKTSMGQCPWDTVEGERHPNEVFEDVATAVAEIVDSLIPDSLELQQFFENVIPVTHFLKNKKLLHENVTVAVEVHSGSESDPDEIELPPTIFVLGGPGSDKSKYSEQVVPLFPGWIHVPLGRLLRSMLESYVDRLSNSTSTSNLSRTNDITMAEDLPFTEENIKEAFLAYKTGNAVNEDLVCHVLNMAMEKHPNATGLIIDGFPRTQSQLKQIGFTNGKNKFKVILLDSSEMELQRNLNKRSGRSDDTLQTARRKMTWFREETVPVLREIDAVQPLLVVDRDCEDEKILRNMKQQVHRAVQKLIPPKSSLKPRLQALRDELKSAKVQTPTPADAEEVKEKTEDEEHQQDEIIDVDPDEHIRIAIESPSSSPKGDLSIHEQEIPAKEIQDNKSELEAVEIADEILESTDEKVLQKQTSGESIRSLNGAQVIARATEDV</sequence>
<dbReference type="GO" id="GO:0005524">
    <property type="term" value="F:ATP binding"/>
    <property type="evidence" value="ECO:0007669"/>
    <property type="project" value="InterPro"/>
</dbReference>
<dbReference type="PANTHER" id="PTHR23359">
    <property type="entry name" value="NUCLEOTIDE KINASE"/>
    <property type="match status" value="1"/>
</dbReference>
<feature type="region of interest" description="Disordered" evidence="4">
    <location>
        <begin position="772"/>
        <end position="802"/>
    </location>
</feature>
<dbReference type="AlphaFoldDB" id="A0A7R8W845"/>
<dbReference type="InterPro" id="IPR027417">
    <property type="entry name" value="P-loop_NTPase"/>
</dbReference>
<evidence type="ECO:0000256" key="1">
    <source>
        <dbReference type="ARBA" id="ARBA00022679"/>
    </source>
</evidence>
<dbReference type="Pfam" id="PF00406">
    <property type="entry name" value="ADK"/>
    <property type="match status" value="1"/>
</dbReference>
<evidence type="ECO:0000256" key="2">
    <source>
        <dbReference type="ARBA" id="ARBA00022741"/>
    </source>
</evidence>
<gene>
    <name evidence="5" type="ORF">CTOB1V02_LOCUS2012</name>
</gene>